<keyword evidence="3" id="KW-1185">Reference proteome</keyword>
<evidence type="ECO:0000256" key="1">
    <source>
        <dbReference type="SAM" id="Phobius"/>
    </source>
</evidence>
<dbReference type="RefSeq" id="WP_167147410.1">
    <property type="nucleotide sequence ID" value="NZ_JAAMOX010000001.1"/>
</dbReference>
<name>A0A7X5QZ49_9MICO</name>
<protein>
    <submittedName>
        <fullName evidence="2">Threonine/homoserine/homoserine lactone efflux protein</fullName>
    </submittedName>
</protein>
<evidence type="ECO:0000313" key="3">
    <source>
        <dbReference type="Proteomes" id="UP000541033"/>
    </source>
</evidence>
<sequence length="223" mass="22672">MGPVIGEILPLAIGVTISPLPIIAAILMLLSPHARRTSLGFLVGWLAGIVIAVTVFTLVSSLIPATDPSASQPIAGVIKIVLGVLLLLLAVKQWRSRPKPGEDAALPKWMAAIDTMTVGRGLALGFVLAAVNPKNLIMAASAGTAIGLAALDVGPTIVAIVIFTVIAGASVAVPVIAYLVASDKLSATLESLRVWLVGNNAAIMAVLLLVIGVSQIGKGIGSF</sequence>
<dbReference type="Pfam" id="PF11139">
    <property type="entry name" value="SfLAP"/>
    <property type="match status" value="1"/>
</dbReference>
<keyword evidence="1" id="KW-0472">Membrane</keyword>
<reference evidence="2 3" key="1">
    <citation type="submission" date="2020-02" db="EMBL/GenBank/DDBJ databases">
        <title>Sequencing the genomes of 1000 actinobacteria strains.</title>
        <authorList>
            <person name="Klenk H.-P."/>
        </authorList>
    </citation>
    <scope>NUCLEOTIDE SEQUENCE [LARGE SCALE GENOMIC DNA]</scope>
    <source>
        <strain evidence="2 3">DSM 27960</strain>
    </source>
</reference>
<dbReference type="EMBL" id="JAAMOX010000001">
    <property type="protein sequence ID" value="NIH52609.1"/>
    <property type="molecule type" value="Genomic_DNA"/>
</dbReference>
<feature type="transmembrane region" description="Helical" evidence="1">
    <location>
        <begin position="42"/>
        <end position="64"/>
    </location>
</feature>
<organism evidence="2 3">
    <name type="scientific">Lysinibacter cavernae</name>
    <dbReference type="NCBI Taxonomy" id="1640652"/>
    <lineage>
        <taxon>Bacteria</taxon>
        <taxon>Bacillati</taxon>
        <taxon>Actinomycetota</taxon>
        <taxon>Actinomycetes</taxon>
        <taxon>Micrococcales</taxon>
        <taxon>Microbacteriaceae</taxon>
        <taxon>Lysinibacter</taxon>
    </lineage>
</organism>
<feature type="transmembrane region" description="Helical" evidence="1">
    <location>
        <begin position="160"/>
        <end position="180"/>
    </location>
</feature>
<keyword evidence="1" id="KW-1133">Transmembrane helix</keyword>
<dbReference type="AlphaFoldDB" id="A0A7X5QZ49"/>
<comment type="caution">
    <text evidence="2">The sequence shown here is derived from an EMBL/GenBank/DDBJ whole genome shotgun (WGS) entry which is preliminary data.</text>
</comment>
<gene>
    <name evidence="2" type="ORF">FHX76_000477</name>
</gene>
<feature type="transmembrane region" description="Helical" evidence="1">
    <location>
        <begin position="192"/>
        <end position="213"/>
    </location>
</feature>
<proteinExistence type="predicted"/>
<evidence type="ECO:0000313" key="2">
    <source>
        <dbReference type="EMBL" id="NIH52609.1"/>
    </source>
</evidence>
<feature type="transmembrane region" description="Helical" evidence="1">
    <location>
        <begin position="70"/>
        <end position="91"/>
    </location>
</feature>
<dbReference type="Proteomes" id="UP000541033">
    <property type="component" value="Unassembled WGS sequence"/>
</dbReference>
<keyword evidence="1" id="KW-0812">Transmembrane</keyword>
<feature type="transmembrane region" description="Helical" evidence="1">
    <location>
        <begin position="12"/>
        <end position="30"/>
    </location>
</feature>
<dbReference type="InterPro" id="IPR021315">
    <property type="entry name" value="Gap/Sap"/>
</dbReference>
<accession>A0A7X5QZ49</accession>